<organism evidence="1 2">
    <name type="scientific">Ixodes persulcatus</name>
    <name type="common">Taiga tick</name>
    <dbReference type="NCBI Taxonomy" id="34615"/>
    <lineage>
        <taxon>Eukaryota</taxon>
        <taxon>Metazoa</taxon>
        <taxon>Ecdysozoa</taxon>
        <taxon>Arthropoda</taxon>
        <taxon>Chelicerata</taxon>
        <taxon>Arachnida</taxon>
        <taxon>Acari</taxon>
        <taxon>Parasitiformes</taxon>
        <taxon>Ixodida</taxon>
        <taxon>Ixodoidea</taxon>
        <taxon>Ixodidae</taxon>
        <taxon>Ixodinae</taxon>
        <taxon>Ixodes</taxon>
    </lineage>
</organism>
<gene>
    <name evidence="1" type="ORF">HPB47_023919</name>
</gene>
<protein>
    <submittedName>
        <fullName evidence="1">Uncharacterized protein</fullName>
    </submittedName>
</protein>
<sequence length="155" mass="17616">MSCECESTHAALRSLLESVEYNALTLGVERWSRCLADTQRHREKATPDKAKPDVPNVACGSCEQWCFLTETPYASVEEAAGKEYQCRICVNANEMKGMEMIRGELGKERETRERMEVEMEMKEAREGLRDEKGEIKGGRKALRERNPVRSEAKGL</sequence>
<evidence type="ECO:0000313" key="2">
    <source>
        <dbReference type="Proteomes" id="UP000805193"/>
    </source>
</evidence>
<reference evidence="1 2" key="1">
    <citation type="journal article" date="2020" name="Cell">
        <title>Large-Scale Comparative Analyses of Tick Genomes Elucidate Their Genetic Diversity and Vector Capacities.</title>
        <authorList>
            <consortium name="Tick Genome and Microbiome Consortium (TIGMIC)"/>
            <person name="Jia N."/>
            <person name="Wang J."/>
            <person name="Shi W."/>
            <person name="Du L."/>
            <person name="Sun Y."/>
            <person name="Zhan W."/>
            <person name="Jiang J.F."/>
            <person name="Wang Q."/>
            <person name="Zhang B."/>
            <person name="Ji P."/>
            <person name="Bell-Sakyi L."/>
            <person name="Cui X.M."/>
            <person name="Yuan T.T."/>
            <person name="Jiang B.G."/>
            <person name="Yang W.F."/>
            <person name="Lam T.T."/>
            <person name="Chang Q.C."/>
            <person name="Ding S.J."/>
            <person name="Wang X.J."/>
            <person name="Zhu J.G."/>
            <person name="Ruan X.D."/>
            <person name="Zhao L."/>
            <person name="Wei J.T."/>
            <person name="Ye R.Z."/>
            <person name="Que T.C."/>
            <person name="Du C.H."/>
            <person name="Zhou Y.H."/>
            <person name="Cheng J.X."/>
            <person name="Dai P.F."/>
            <person name="Guo W.B."/>
            <person name="Han X.H."/>
            <person name="Huang E.J."/>
            <person name="Li L.F."/>
            <person name="Wei W."/>
            <person name="Gao Y.C."/>
            <person name="Liu J.Z."/>
            <person name="Shao H.Z."/>
            <person name="Wang X."/>
            <person name="Wang C.C."/>
            <person name="Yang T.C."/>
            <person name="Huo Q.B."/>
            <person name="Li W."/>
            <person name="Chen H.Y."/>
            <person name="Chen S.E."/>
            <person name="Zhou L.G."/>
            <person name="Ni X.B."/>
            <person name="Tian J.H."/>
            <person name="Sheng Y."/>
            <person name="Liu T."/>
            <person name="Pan Y.S."/>
            <person name="Xia L.Y."/>
            <person name="Li J."/>
            <person name="Zhao F."/>
            <person name="Cao W.C."/>
        </authorList>
    </citation>
    <scope>NUCLEOTIDE SEQUENCE [LARGE SCALE GENOMIC DNA]</scope>
    <source>
        <strain evidence="1">Iper-2018</strain>
    </source>
</reference>
<proteinExistence type="predicted"/>
<comment type="caution">
    <text evidence="1">The sequence shown here is derived from an EMBL/GenBank/DDBJ whole genome shotgun (WGS) entry which is preliminary data.</text>
</comment>
<dbReference type="Proteomes" id="UP000805193">
    <property type="component" value="Unassembled WGS sequence"/>
</dbReference>
<keyword evidence="2" id="KW-1185">Reference proteome</keyword>
<accession>A0AC60Q5P1</accession>
<evidence type="ECO:0000313" key="1">
    <source>
        <dbReference type="EMBL" id="KAG0429148.1"/>
    </source>
</evidence>
<name>A0AC60Q5P1_IXOPE</name>
<dbReference type="EMBL" id="JABSTQ010009440">
    <property type="protein sequence ID" value="KAG0429148.1"/>
    <property type="molecule type" value="Genomic_DNA"/>
</dbReference>